<organism evidence="3">
    <name type="scientific">Haemonchus placei</name>
    <name type="common">Barber's pole worm</name>
    <dbReference type="NCBI Taxonomy" id="6290"/>
    <lineage>
        <taxon>Eukaryota</taxon>
        <taxon>Metazoa</taxon>
        <taxon>Ecdysozoa</taxon>
        <taxon>Nematoda</taxon>
        <taxon>Chromadorea</taxon>
        <taxon>Rhabditida</taxon>
        <taxon>Rhabditina</taxon>
        <taxon>Rhabditomorpha</taxon>
        <taxon>Strongyloidea</taxon>
        <taxon>Trichostrongylidae</taxon>
        <taxon>Haemonchus</taxon>
    </lineage>
</organism>
<protein>
    <submittedName>
        <fullName evidence="3">Calpain catalytic domain-containing protein</fullName>
    </submittedName>
</protein>
<dbReference type="STRING" id="6290.A0A0N4WMW5"/>
<accession>A0A0N4WMW5</accession>
<dbReference type="EMBL" id="UZAF01017906">
    <property type="protein sequence ID" value="VDO46057.1"/>
    <property type="molecule type" value="Genomic_DNA"/>
</dbReference>
<evidence type="ECO:0000313" key="1">
    <source>
        <dbReference type="EMBL" id="VDO46057.1"/>
    </source>
</evidence>
<dbReference type="WBParaSite" id="HPLM_0001258001-mRNA-1">
    <property type="protein sequence ID" value="HPLM_0001258001-mRNA-1"/>
    <property type="gene ID" value="HPLM_0001258001"/>
</dbReference>
<name>A0A0N4WMW5_HAEPC</name>
<dbReference type="AlphaFoldDB" id="A0A0N4WMW5"/>
<gene>
    <name evidence="1" type="ORF">HPLM_LOCUS12572</name>
</gene>
<keyword evidence="2" id="KW-1185">Reference proteome</keyword>
<evidence type="ECO:0000313" key="2">
    <source>
        <dbReference type="Proteomes" id="UP000268014"/>
    </source>
</evidence>
<reference evidence="3" key="1">
    <citation type="submission" date="2016-04" db="UniProtKB">
        <authorList>
            <consortium name="WormBaseParasite"/>
        </authorList>
    </citation>
    <scope>IDENTIFICATION</scope>
</reference>
<proteinExistence type="predicted"/>
<dbReference type="InterPro" id="IPR038765">
    <property type="entry name" value="Papain-like_cys_pep_sf"/>
</dbReference>
<dbReference type="OrthoDB" id="5850821at2759"/>
<dbReference type="Proteomes" id="UP000268014">
    <property type="component" value="Unassembled WGS sequence"/>
</dbReference>
<dbReference type="Gene3D" id="3.90.70.10">
    <property type="entry name" value="Cysteine proteinases"/>
    <property type="match status" value="2"/>
</dbReference>
<reference evidence="1 2" key="2">
    <citation type="submission" date="2018-11" db="EMBL/GenBank/DDBJ databases">
        <authorList>
            <consortium name="Pathogen Informatics"/>
        </authorList>
    </citation>
    <scope>NUCLEOTIDE SEQUENCE [LARGE SCALE GENOMIC DNA]</scope>
    <source>
        <strain evidence="1 2">MHpl1</strain>
    </source>
</reference>
<dbReference type="SUPFAM" id="SSF54001">
    <property type="entry name" value="Cysteine proteinases"/>
    <property type="match status" value="2"/>
</dbReference>
<sequence>MTEERIQLEIEVKGPVQAAFTVYEDFGYYKKGVYVINRKAGDVFVFLIILPLPMAPQLQSYSDANPIPAHHNALKALSSFEQMLSCSGEPLKLPKTNVLCEQLGNSNGELKKERFVAQPIPKEAQELSGEALVEYAEYSSTVAALRMGSLMKAEFAGKDTKMKQVLTTKQPVLNDDDPPESFDGREYWKDCPSTLISDTDFLACCGRFCGIGCQGGYGTRAWAHAQIVARLAYWVLDDELVIRADIMELGPVQASFTVYEDFAYYKRGIYVDISVSYVG</sequence>
<evidence type="ECO:0000313" key="3">
    <source>
        <dbReference type="WBParaSite" id="HPLM_0001258001-mRNA-1"/>
    </source>
</evidence>